<evidence type="ECO:0000313" key="5">
    <source>
        <dbReference type="Proteomes" id="UP000295649"/>
    </source>
</evidence>
<dbReference type="InterPro" id="IPR003423">
    <property type="entry name" value="OMP_efflux"/>
</dbReference>
<keyword evidence="3" id="KW-0175">Coiled coil</keyword>
<dbReference type="PROSITE" id="PS51257">
    <property type="entry name" value="PROKAR_LIPOPROTEIN"/>
    <property type="match status" value="1"/>
</dbReference>
<evidence type="ECO:0000313" key="4">
    <source>
        <dbReference type="EMBL" id="TCV82780.1"/>
    </source>
</evidence>
<dbReference type="Gene3D" id="1.20.1600.10">
    <property type="entry name" value="Outer membrane efflux proteins (OEP)"/>
    <property type="match status" value="1"/>
</dbReference>
<dbReference type="PANTHER" id="PTHR30203">
    <property type="entry name" value="OUTER MEMBRANE CATION EFFLUX PROTEIN"/>
    <property type="match status" value="1"/>
</dbReference>
<keyword evidence="2" id="KW-1134">Transmembrane beta strand</keyword>
<dbReference type="SUPFAM" id="SSF56954">
    <property type="entry name" value="Outer membrane efflux proteins (OEP)"/>
    <property type="match status" value="1"/>
</dbReference>
<keyword evidence="2" id="KW-0564">Palmitate</keyword>
<keyword evidence="2" id="KW-0812">Transmembrane</keyword>
<dbReference type="InterPro" id="IPR010131">
    <property type="entry name" value="MdtP/NodT-like"/>
</dbReference>
<evidence type="ECO:0000256" key="1">
    <source>
        <dbReference type="ARBA" id="ARBA00007613"/>
    </source>
</evidence>
<comment type="similarity">
    <text evidence="1 2">Belongs to the outer membrane factor (OMF) (TC 1.B.17) family.</text>
</comment>
<keyword evidence="2 4" id="KW-0449">Lipoprotein</keyword>
<dbReference type="EMBL" id="SMCN01000011">
    <property type="protein sequence ID" value="TCV82780.1"/>
    <property type="molecule type" value="Genomic_DNA"/>
</dbReference>
<proteinExistence type="inferred from homology"/>
<sequence>MPAQPNRPMPRIFSALSVLLAVGCESPAPRDAWALAFPAPQHWSSNGHFAEPAATGWLEAFNDARLTVLVKGGLTDNFDLQSAAARVEAAREQAVIAGSERWPQLAFTPGYQRAKINTGGESSEYGAFTAMFNLSWELDVWGRIKAGQQAAETEAEAAGDDYRAAQLSLAARIAQAYFELGEAQLQAAVAAQSVKDRGVIVELVRGRFNKGLTRGLDLRLVLTDLANAKAQLAQASNDVQLIGKRLQVLLGRYPGNDPVRQDGSNEFDPTFRLPQPPPTLSAGLPSELLERRPDVIAAFKRLRAADSRLESAEKALLPRVTLTGAGGSSSAALTEIIDPRAAAWNLAAGLAQPLFTGSRLQGEIRFNEAKVQEVFNQYQSVALNAFREVEQALAAEAWLRTQEQTLREAVEQTEASRKLAVYSYRQGLIEILTLLDSYRSTLNAQSAHLAVQRQLLNNRINLYLALGGGV</sequence>
<keyword evidence="2" id="KW-0472">Membrane</keyword>
<dbReference type="Pfam" id="PF02321">
    <property type="entry name" value="OEP"/>
    <property type="match status" value="2"/>
</dbReference>
<comment type="caution">
    <text evidence="4">The sequence shown here is derived from an EMBL/GenBank/DDBJ whole genome shotgun (WGS) entry which is preliminary data.</text>
</comment>
<feature type="coiled-coil region" evidence="3">
    <location>
        <begin position="218"/>
        <end position="245"/>
    </location>
</feature>
<dbReference type="NCBIfam" id="TIGR01845">
    <property type="entry name" value="outer_NodT"/>
    <property type="match status" value="1"/>
</dbReference>
<evidence type="ECO:0000256" key="2">
    <source>
        <dbReference type="RuleBase" id="RU362097"/>
    </source>
</evidence>
<dbReference type="Proteomes" id="UP000295649">
    <property type="component" value="Unassembled WGS sequence"/>
</dbReference>
<dbReference type="RefSeq" id="WP_082769190.1">
    <property type="nucleotide sequence ID" value="NZ_LUUF01000076.1"/>
</dbReference>
<comment type="subcellular location">
    <subcellularLocation>
        <location evidence="2">Cell outer membrane</location>
        <topology evidence="2">Lipid-anchor</topology>
    </subcellularLocation>
</comment>
<name>A0ABY2CL62_METMH</name>
<gene>
    <name evidence="4" type="ORF">EDE11_11135</name>
</gene>
<reference evidence="4 5" key="1">
    <citation type="submission" date="2019-03" db="EMBL/GenBank/DDBJ databases">
        <title>Systems level insights into methane cycling in arid and semi-arid ecosystems.</title>
        <authorList>
            <person name="Kalyuzhnaya M."/>
        </authorList>
    </citation>
    <scope>NUCLEOTIDE SEQUENCE [LARGE SCALE GENOMIC DNA]</scope>
    <source>
        <strain evidence="4 5">S-1</strain>
    </source>
</reference>
<organism evidence="4 5">
    <name type="scientific">Methylomonas methanica</name>
    <dbReference type="NCBI Taxonomy" id="421"/>
    <lineage>
        <taxon>Bacteria</taxon>
        <taxon>Pseudomonadati</taxon>
        <taxon>Pseudomonadota</taxon>
        <taxon>Gammaproteobacteria</taxon>
        <taxon>Methylococcales</taxon>
        <taxon>Methylococcaceae</taxon>
        <taxon>Methylomonas</taxon>
    </lineage>
</organism>
<protein>
    <submittedName>
        <fullName evidence="4">NodT family efflux transporter outer membrane factor (OMF) lipoprotein</fullName>
    </submittedName>
</protein>
<evidence type="ECO:0000256" key="3">
    <source>
        <dbReference type="SAM" id="Coils"/>
    </source>
</evidence>
<dbReference type="Gene3D" id="2.20.200.10">
    <property type="entry name" value="Outer membrane efflux proteins (OEP)"/>
    <property type="match status" value="1"/>
</dbReference>
<accession>A0ABY2CL62</accession>
<keyword evidence="5" id="KW-1185">Reference proteome</keyword>